<reference evidence="1" key="1">
    <citation type="journal article" date="2021" name="New Phytol.">
        <title>Evolutionary innovations through gain and loss of genes in the ectomycorrhizal Boletales.</title>
        <authorList>
            <person name="Wu G."/>
            <person name="Miyauchi S."/>
            <person name="Morin E."/>
            <person name="Kuo A."/>
            <person name="Drula E."/>
            <person name="Varga T."/>
            <person name="Kohler A."/>
            <person name="Feng B."/>
            <person name="Cao Y."/>
            <person name="Lipzen A."/>
            <person name="Daum C."/>
            <person name="Hundley H."/>
            <person name="Pangilinan J."/>
            <person name="Johnson J."/>
            <person name="Barry K."/>
            <person name="LaButti K."/>
            <person name="Ng V."/>
            <person name="Ahrendt S."/>
            <person name="Min B."/>
            <person name="Choi I.G."/>
            <person name="Park H."/>
            <person name="Plett J.M."/>
            <person name="Magnuson J."/>
            <person name="Spatafora J.W."/>
            <person name="Nagy L.G."/>
            <person name="Henrissat B."/>
            <person name="Grigoriev I.V."/>
            <person name="Yang Z.L."/>
            <person name="Xu J."/>
            <person name="Martin F.M."/>
        </authorList>
    </citation>
    <scope>NUCLEOTIDE SEQUENCE</scope>
    <source>
        <strain evidence="1">KUC20120723A-06</strain>
    </source>
</reference>
<sequence length="133" mass="14120">MMFSKATVLALFAAAASTAVDAKCTKAAHNLNRNWVIEPFKVKDCTGYSQLVEGDFKKGQSSGCKAFNSIISSSTGLGSISVTASNSFHWELYGKGGCSSSDLLWTGTGTSAGKWPFSDLEGSPVTHYKISYD</sequence>
<evidence type="ECO:0000313" key="1">
    <source>
        <dbReference type="EMBL" id="KAH7929035.1"/>
    </source>
</evidence>
<proteinExistence type="predicted"/>
<gene>
    <name evidence="1" type="ORF">BV22DRAFT_162478</name>
</gene>
<protein>
    <submittedName>
        <fullName evidence="1">Uncharacterized protein</fullName>
    </submittedName>
</protein>
<organism evidence="1 2">
    <name type="scientific">Leucogyrophana mollusca</name>
    <dbReference type="NCBI Taxonomy" id="85980"/>
    <lineage>
        <taxon>Eukaryota</taxon>
        <taxon>Fungi</taxon>
        <taxon>Dikarya</taxon>
        <taxon>Basidiomycota</taxon>
        <taxon>Agaricomycotina</taxon>
        <taxon>Agaricomycetes</taxon>
        <taxon>Agaricomycetidae</taxon>
        <taxon>Boletales</taxon>
        <taxon>Boletales incertae sedis</taxon>
        <taxon>Leucogyrophana</taxon>
    </lineage>
</organism>
<evidence type="ECO:0000313" key="2">
    <source>
        <dbReference type="Proteomes" id="UP000790709"/>
    </source>
</evidence>
<comment type="caution">
    <text evidence="1">The sequence shown here is derived from an EMBL/GenBank/DDBJ whole genome shotgun (WGS) entry which is preliminary data.</text>
</comment>
<accession>A0ACB8BST5</accession>
<dbReference type="Proteomes" id="UP000790709">
    <property type="component" value="Unassembled WGS sequence"/>
</dbReference>
<dbReference type="EMBL" id="MU266346">
    <property type="protein sequence ID" value="KAH7929035.1"/>
    <property type="molecule type" value="Genomic_DNA"/>
</dbReference>
<name>A0ACB8BST5_9AGAM</name>
<keyword evidence="2" id="KW-1185">Reference proteome</keyword>